<evidence type="ECO:0000256" key="1">
    <source>
        <dbReference type="SAM" id="MobiDB-lite"/>
    </source>
</evidence>
<evidence type="ECO:0000313" key="5">
    <source>
        <dbReference type="Proteomes" id="UP000094389"/>
    </source>
</evidence>
<gene>
    <name evidence="2" type="ORF">BN1211_1629</name>
    <name evidence="3" type="ORF">CYBJADRAFT_188992</name>
</gene>
<reference evidence="4" key="2">
    <citation type="journal article" date="2015" name="J. Biotechnol.">
        <title>The structure of the Cyberlindnera jadinii genome and its relation to Candida utilis analyzed by the occurrence of single nucleotide polymorphisms.</title>
        <authorList>
            <person name="Rupp O."/>
            <person name="Brinkrolf K."/>
            <person name="Buerth C."/>
            <person name="Kunigo M."/>
            <person name="Schneider J."/>
            <person name="Jaenicke S."/>
            <person name="Goesmann A."/>
            <person name="Puehler A."/>
            <person name="Jaeger K.-E."/>
            <person name="Ernst J.F."/>
        </authorList>
    </citation>
    <scope>NUCLEOTIDE SEQUENCE [LARGE SCALE GENOMIC DNA]</scope>
    <source>
        <strain evidence="4">ATCC 18201 / CBS 1600 / BCRC 20928 / JCM 3617 / NBRC 0987 / NRRL Y-1542</strain>
    </source>
</reference>
<proteinExistence type="predicted"/>
<feature type="compositionally biased region" description="Polar residues" evidence="1">
    <location>
        <begin position="139"/>
        <end position="161"/>
    </location>
</feature>
<dbReference type="Proteomes" id="UP000094389">
    <property type="component" value="Unassembled WGS sequence"/>
</dbReference>
<evidence type="ECO:0000313" key="4">
    <source>
        <dbReference type="Proteomes" id="UP000038830"/>
    </source>
</evidence>
<dbReference type="RefSeq" id="XP_020071858.1">
    <property type="nucleotide sequence ID" value="XM_020217326.1"/>
</dbReference>
<accession>A0A0H5C132</accession>
<dbReference type="Proteomes" id="UP000038830">
    <property type="component" value="Unassembled WGS sequence"/>
</dbReference>
<keyword evidence="5" id="KW-1185">Reference proteome</keyword>
<organism evidence="2 4">
    <name type="scientific">Cyberlindnera jadinii (strain ATCC 18201 / CBS 1600 / BCRC 20928 / JCM 3617 / NBRC 0987 / NRRL Y-1542)</name>
    <name type="common">Torula yeast</name>
    <name type="synonym">Candida utilis</name>
    <dbReference type="NCBI Taxonomy" id="983966"/>
    <lineage>
        <taxon>Eukaryota</taxon>
        <taxon>Fungi</taxon>
        <taxon>Dikarya</taxon>
        <taxon>Ascomycota</taxon>
        <taxon>Saccharomycotina</taxon>
        <taxon>Saccharomycetes</taxon>
        <taxon>Phaffomycetales</taxon>
        <taxon>Phaffomycetaceae</taxon>
        <taxon>Cyberlindnera</taxon>
    </lineage>
</organism>
<dbReference type="GeneID" id="30991722"/>
<reference evidence="3 5" key="3">
    <citation type="journal article" date="2016" name="Proc. Natl. Acad. Sci. U.S.A.">
        <title>Comparative genomics of biotechnologically important yeasts.</title>
        <authorList>
            <person name="Riley R."/>
            <person name="Haridas S."/>
            <person name="Wolfe K.H."/>
            <person name="Lopes M.R."/>
            <person name="Hittinger C.T."/>
            <person name="Goeker M."/>
            <person name="Salamov A.A."/>
            <person name="Wisecaver J.H."/>
            <person name="Long T.M."/>
            <person name="Calvey C.H."/>
            <person name="Aerts A.L."/>
            <person name="Barry K.W."/>
            <person name="Choi C."/>
            <person name="Clum A."/>
            <person name="Coughlan A.Y."/>
            <person name="Deshpande S."/>
            <person name="Douglass A.P."/>
            <person name="Hanson S.J."/>
            <person name="Klenk H.-P."/>
            <person name="LaButti K.M."/>
            <person name="Lapidus A."/>
            <person name="Lindquist E.A."/>
            <person name="Lipzen A.M."/>
            <person name="Meier-Kolthoff J.P."/>
            <person name="Ohm R.A."/>
            <person name="Otillar R.P."/>
            <person name="Pangilinan J.L."/>
            <person name="Peng Y."/>
            <person name="Rokas A."/>
            <person name="Rosa C.A."/>
            <person name="Scheuner C."/>
            <person name="Sibirny A.A."/>
            <person name="Slot J.C."/>
            <person name="Stielow J.B."/>
            <person name="Sun H."/>
            <person name="Kurtzman C.P."/>
            <person name="Blackwell M."/>
            <person name="Grigoriev I.V."/>
            <person name="Jeffries T.W."/>
        </authorList>
    </citation>
    <scope>NUCLEOTIDE SEQUENCE [LARGE SCALE GENOMIC DNA]</scope>
    <source>
        <strain evidence="5">ATCC 18201 / CBS 1600 / BCRC 20928 / JCM 3617 / NBRC 0987 / NRRL Y-1542</strain>
        <strain evidence="3">NRRL Y-1542</strain>
    </source>
</reference>
<dbReference type="EMBL" id="CDQK01000002">
    <property type="protein sequence ID" value="CEP21515.1"/>
    <property type="molecule type" value="Genomic_DNA"/>
</dbReference>
<feature type="region of interest" description="Disordered" evidence="1">
    <location>
        <begin position="23"/>
        <end position="53"/>
    </location>
</feature>
<feature type="region of interest" description="Disordered" evidence="1">
    <location>
        <begin position="81"/>
        <end position="167"/>
    </location>
</feature>
<evidence type="ECO:0000313" key="3">
    <source>
        <dbReference type="EMBL" id="ODV74819.1"/>
    </source>
</evidence>
<dbReference type="AlphaFoldDB" id="A0A0H5C132"/>
<feature type="compositionally biased region" description="Basic and acidic residues" evidence="1">
    <location>
        <begin position="104"/>
        <end position="114"/>
    </location>
</feature>
<evidence type="ECO:0000313" key="2">
    <source>
        <dbReference type="EMBL" id="CEP21515.1"/>
    </source>
</evidence>
<reference evidence="2" key="1">
    <citation type="submission" date="2014-12" db="EMBL/GenBank/DDBJ databases">
        <authorList>
            <person name="Jaenicke S."/>
        </authorList>
    </citation>
    <scope>NUCLEOTIDE SEQUENCE [LARGE SCALE GENOMIC DNA]</scope>
    <source>
        <strain evidence="2">CBS1600</strain>
    </source>
</reference>
<feature type="compositionally biased region" description="Low complexity" evidence="1">
    <location>
        <begin position="83"/>
        <end position="103"/>
    </location>
</feature>
<sequence>MVIKSPSPRSTELDAAGYGRCGGFLGVNSDDNGDAEHPPRACSTPQPAPLAHRQTSNYISALRKHSSKDLSEIISRVKRHWETGGSAEASSAVADASASSTKDSAGDADTRQNTRPDMAVASNNGVDPLDKTAHGVAATQETSETSYQRSSPSFVQATVQPHYSPEDTKRLMQRKSIDLDAAASEEQFGIKYGGLRRSSLDDDEDDEGLQKFKAYHDAAIEELRRRTVQEEDDNKSCFHSNQLNEKIQDAESAGYFPQSFEYNDFKRRMSYHNRND</sequence>
<dbReference type="EMBL" id="KV453927">
    <property type="protein sequence ID" value="ODV74819.1"/>
    <property type="molecule type" value="Genomic_DNA"/>
</dbReference>
<protein>
    <submittedName>
        <fullName evidence="2">Uncharacterized protein</fullName>
    </submittedName>
</protein>
<accession>A0A1E4S5M9</accession>
<name>A0A0H5C132_CYBJN</name>
<feature type="compositionally biased region" description="Polar residues" evidence="1">
    <location>
        <begin position="115"/>
        <end position="125"/>
    </location>
</feature>